<comment type="caution">
    <text evidence="1">The sequence shown here is derived from an EMBL/GenBank/DDBJ whole genome shotgun (WGS) entry which is preliminary data.</text>
</comment>
<sequence length="594" mass="66580">MDPEVSTRSALARLNAVHMSPIATILFADSSAINADIHRIVSKASTVPQEHQREIWEYLGGLTTFLEPVCDSSGKEMLLELVSAGLTMCRIRDFNNALAILHSVERSLSNSPQAQTLVSGILAYCYACMWEYSLITSEYGLWYAQLTIQYAFQALMNVRGDLESYHMIDSIQAAISILIQYGNLHEGYALVLIMTDVLYGLLDGRGSLLISNLEEERKIPGPAEPMRAPSIHKDGFIGEQTNKLISALFEDMDTASPLRESFREAMANIKRFVEAFEPFSTETLIRGFFRLSFIKGLIEARFGAYLYEIQLPTKEVQGKDTSRAFLSLWEGLRGMNCVISNSMSLSVLPIGSLLGLCTDITDNVSSNWIVGWLQALQKTNCVFLENKECARRIGFDSSEVCSLCAALCACLILIDSDDETQLNDNIIDALSMLSTHCTDDVTIILLSLEFIHYHCNTILLKGTPGDLTKVDDLEPHELRFSFLFHKLSLLVQSDDSMISPLKELLNPTKINCIRQSLGSEEARTSFIRYTRYLWLRLQVVIDLLTSVHNRVLGIGYVPCETPSTLRSNFTRTMPSLPLQRFLIRIMPPYLGLLT</sequence>
<dbReference type="OrthoDB" id="10256284at2759"/>
<evidence type="ECO:0000313" key="1">
    <source>
        <dbReference type="EMBL" id="TNJ30512.1"/>
    </source>
</evidence>
<proteinExistence type="predicted"/>
<organism evidence="1 2">
    <name type="scientific">Giardia muris</name>
    <dbReference type="NCBI Taxonomy" id="5742"/>
    <lineage>
        <taxon>Eukaryota</taxon>
        <taxon>Metamonada</taxon>
        <taxon>Diplomonadida</taxon>
        <taxon>Hexamitidae</taxon>
        <taxon>Giardiinae</taxon>
        <taxon>Giardia</taxon>
    </lineage>
</organism>
<accession>A0A4Z1SXL4</accession>
<dbReference type="EMBL" id="VDLU01000001">
    <property type="protein sequence ID" value="TNJ30512.1"/>
    <property type="molecule type" value="Genomic_DNA"/>
</dbReference>
<evidence type="ECO:0000313" key="2">
    <source>
        <dbReference type="Proteomes" id="UP000315496"/>
    </source>
</evidence>
<protein>
    <submittedName>
        <fullName evidence="1">Uncharacterized protein</fullName>
    </submittedName>
</protein>
<dbReference type="Proteomes" id="UP000315496">
    <property type="component" value="Chromosome 1"/>
</dbReference>
<keyword evidence="2" id="KW-1185">Reference proteome</keyword>
<reference evidence="1 2" key="1">
    <citation type="submission" date="2019-05" db="EMBL/GenBank/DDBJ databases">
        <title>The compact genome of Giardia muris reveals important steps in the evolution of intestinal protozoan parasites.</title>
        <authorList>
            <person name="Xu F."/>
            <person name="Jimenez-Gonzalez A."/>
            <person name="Einarsson E."/>
            <person name="Astvaldsson A."/>
            <person name="Peirasmaki D."/>
            <person name="Eckmann L."/>
            <person name="Andersson J.O."/>
            <person name="Svard S.G."/>
            <person name="Jerlstrom-Hultqvist J."/>
        </authorList>
    </citation>
    <scope>NUCLEOTIDE SEQUENCE [LARGE SCALE GENOMIC DNA]</scope>
    <source>
        <strain evidence="1 2">Roberts-Thomson</strain>
    </source>
</reference>
<dbReference type="VEuPathDB" id="GiardiaDB:GMRT_13103"/>
<dbReference type="AlphaFoldDB" id="A0A4Z1SXL4"/>
<name>A0A4Z1SXL4_GIAMU</name>
<gene>
    <name evidence="1" type="ORF">GMRT_13103</name>
</gene>